<name>A0AC34QG26_9BILA</name>
<dbReference type="Proteomes" id="UP000887576">
    <property type="component" value="Unplaced"/>
</dbReference>
<organism evidence="1 2">
    <name type="scientific">Panagrolaimus sp. JU765</name>
    <dbReference type="NCBI Taxonomy" id="591449"/>
    <lineage>
        <taxon>Eukaryota</taxon>
        <taxon>Metazoa</taxon>
        <taxon>Ecdysozoa</taxon>
        <taxon>Nematoda</taxon>
        <taxon>Chromadorea</taxon>
        <taxon>Rhabditida</taxon>
        <taxon>Tylenchina</taxon>
        <taxon>Panagrolaimomorpha</taxon>
        <taxon>Panagrolaimoidea</taxon>
        <taxon>Panagrolaimidae</taxon>
        <taxon>Panagrolaimus</taxon>
    </lineage>
</organism>
<evidence type="ECO:0000313" key="1">
    <source>
        <dbReference type="Proteomes" id="UP000887576"/>
    </source>
</evidence>
<proteinExistence type="predicted"/>
<protein>
    <submittedName>
        <fullName evidence="2">Uncharacterized protein</fullName>
    </submittedName>
</protein>
<dbReference type="WBParaSite" id="JU765_v2.g15968.t1">
    <property type="protein sequence ID" value="JU765_v2.g15968.t1"/>
    <property type="gene ID" value="JU765_v2.g15968"/>
</dbReference>
<sequence>MKIVLILLIPLVFAKTKWVPAGKQEDLPPNLQSYLRFENGRFFIKNGSKIPILFENGQFAFKFTKEKCRAGIIWYYAAAGIEAEYEFATINSIVFKNDTGESELVVKSDGTILLDNGLRWKVDREEAFKMNENGTAMVGFKIEDSNCDVVLSQGKVMVEKVEPNEPVADASTTVIIIVGCGIAVVALATIGGFLGYWFGCRKKKKEKTEEEKIEKPPQVVAKKESKEKPKPKPKPKSKSKKVQEKEKEKLSKEKKSEDDEISDRTLTKNFKKKKARFKKAAKKYRFDMVELGTVLNFVKIMGEVEVCSTRVVKDQSLKMIDIGGTYDFHDARLMDPLEVRLLSEMSQQASSIVEQM</sequence>
<accession>A0AC34QG26</accession>
<reference evidence="2" key="1">
    <citation type="submission" date="2022-11" db="UniProtKB">
        <authorList>
            <consortium name="WormBaseParasite"/>
        </authorList>
    </citation>
    <scope>IDENTIFICATION</scope>
</reference>
<evidence type="ECO:0000313" key="2">
    <source>
        <dbReference type="WBParaSite" id="JU765_v2.g15968.t1"/>
    </source>
</evidence>